<evidence type="ECO:0000313" key="1">
    <source>
        <dbReference type="EMBL" id="PCD77957.1"/>
    </source>
</evidence>
<organism evidence="1 2">
    <name type="scientific">Pseudothioclava arenosa</name>
    <dbReference type="NCBI Taxonomy" id="1795308"/>
    <lineage>
        <taxon>Bacteria</taxon>
        <taxon>Pseudomonadati</taxon>
        <taxon>Pseudomonadota</taxon>
        <taxon>Alphaproteobacteria</taxon>
        <taxon>Rhodobacterales</taxon>
        <taxon>Paracoccaceae</taxon>
        <taxon>Pseudothioclava</taxon>
    </lineage>
</organism>
<dbReference type="OrthoDB" id="7691501at2"/>
<protein>
    <recommendedName>
        <fullName evidence="3">Lipoprotein</fullName>
    </recommendedName>
</protein>
<dbReference type="AlphaFoldDB" id="A0A2A4CTY7"/>
<reference evidence="1 2" key="1">
    <citation type="submission" date="2017-09" db="EMBL/GenBank/DDBJ databases">
        <title>A multilocus sequence analysis scheme for characterization of bacteria in the genus Thioclava.</title>
        <authorList>
            <person name="Liu Y."/>
            <person name="Shao Z."/>
        </authorList>
    </citation>
    <scope>NUCLEOTIDE SEQUENCE [LARGE SCALE GENOMIC DNA]</scope>
    <source>
        <strain evidence="1 2">CAU 1312</strain>
    </source>
</reference>
<evidence type="ECO:0008006" key="3">
    <source>
        <dbReference type="Google" id="ProtNLM"/>
    </source>
</evidence>
<keyword evidence="2" id="KW-1185">Reference proteome</keyword>
<dbReference type="PROSITE" id="PS51257">
    <property type="entry name" value="PROKAR_LIPOPROTEIN"/>
    <property type="match status" value="1"/>
</dbReference>
<name>A0A2A4CTY7_9RHOB</name>
<dbReference type="Proteomes" id="UP000243507">
    <property type="component" value="Unassembled WGS sequence"/>
</dbReference>
<dbReference type="EMBL" id="NTJD01000001">
    <property type="protein sequence ID" value="PCD77957.1"/>
    <property type="molecule type" value="Genomic_DNA"/>
</dbReference>
<comment type="caution">
    <text evidence="1">The sequence shown here is derived from an EMBL/GenBank/DDBJ whole genome shotgun (WGS) entry which is preliminary data.</text>
</comment>
<sequence>MIRRSAYGALAVAGLILAACGPIPVHEAERICAQQVLNKPLSGEAKVGINQDGHAITDIDMTLSLDALMGRDPNEVYSRCVYNRSGQLPTRPLYSR</sequence>
<accession>A0A2A4CTY7</accession>
<proteinExistence type="predicted"/>
<gene>
    <name evidence="1" type="ORF">CLN94_01190</name>
</gene>
<evidence type="ECO:0000313" key="2">
    <source>
        <dbReference type="Proteomes" id="UP000243507"/>
    </source>
</evidence>
<dbReference type="RefSeq" id="WP_096430163.1">
    <property type="nucleotide sequence ID" value="NZ_NTJD01000001.1"/>
</dbReference>